<name>A0A1K0H527_9BASI</name>
<dbReference type="EMBL" id="LT558117">
    <property type="protein sequence ID" value="SAM62846.1"/>
    <property type="molecule type" value="Genomic_DNA"/>
</dbReference>
<evidence type="ECO:0000313" key="3">
    <source>
        <dbReference type="Proteomes" id="UP000179920"/>
    </source>
</evidence>
<dbReference type="GO" id="GO:0003677">
    <property type="term" value="F:DNA binding"/>
    <property type="evidence" value="ECO:0007669"/>
    <property type="project" value="InterPro"/>
</dbReference>
<dbReference type="SUPFAM" id="SSF56349">
    <property type="entry name" value="DNA breaking-rejoining enzymes"/>
    <property type="match status" value="1"/>
</dbReference>
<organism evidence="2 3">
    <name type="scientific">Ustilago bromivora</name>
    <dbReference type="NCBI Taxonomy" id="307758"/>
    <lineage>
        <taxon>Eukaryota</taxon>
        <taxon>Fungi</taxon>
        <taxon>Dikarya</taxon>
        <taxon>Basidiomycota</taxon>
        <taxon>Ustilaginomycotina</taxon>
        <taxon>Ustilaginomycetes</taxon>
        <taxon>Ustilaginales</taxon>
        <taxon>Ustilaginaceae</taxon>
        <taxon>Ustilago</taxon>
    </lineage>
</organism>
<reference evidence="3" key="1">
    <citation type="submission" date="2016-04" db="EMBL/GenBank/DDBJ databases">
        <authorList>
            <person name="Guldener U."/>
            <person name="Guldener U."/>
        </authorList>
    </citation>
    <scope>NUCLEOTIDE SEQUENCE [LARGE SCALE GENOMIC DNA]</scope>
    <source>
        <strain evidence="3">UB2112</strain>
    </source>
</reference>
<sequence>MAWTRPFHSIKHELDTLCSWHVNLGLSLDAFSHGCLEHTVCGIKHTHGLQLATSKLPITLLLLQALLEQLQQSMSLGAWDQQVTAAAFTVSFACFLRCSEVTWDQASLTQLRVCSITWHEDYAILLLPTSKTDPFRLGTPLVVPKVGGLECPYVVLHLLCPPIRSPDAPLFGLHNSYKPLTCLFFLQHLCSALSCLGLDTSQYARHSFCQGVATWMALQGIDADTIKLLSCWNSECYRQYVDHSAAEHHTIVASALYATRQGPLVPPGASWQDPIL</sequence>
<dbReference type="InterPro" id="IPR011010">
    <property type="entry name" value="DNA_brk_join_enz"/>
</dbReference>
<evidence type="ECO:0008006" key="4">
    <source>
        <dbReference type="Google" id="ProtNLM"/>
    </source>
</evidence>
<gene>
    <name evidence="2" type="ORF">UBRO_21032</name>
</gene>
<dbReference type="Gene3D" id="1.10.443.10">
    <property type="entry name" value="Intergrase catalytic core"/>
    <property type="match status" value="1"/>
</dbReference>
<dbReference type="GO" id="GO:0006310">
    <property type="term" value="P:DNA recombination"/>
    <property type="evidence" value="ECO:0007669"/>
    <property type="project" value="UniProtKB-KW"/>
</dbReference>
<dbReference type="PANTHER" id="PTHR34605">
    <property type="entry name" value="PHAGE_INTEGRASE DOMAIN-CONTAINING PROTEIN"/>
    <property type="match status" value="1"/>
</dbReference>
<dbReference type="Proteomes" id="UP000179920">
    <property type="component" value="Chromosome I"/>
</dbReference>
<protein>
    <recommendedName>
        <fullName evidence="4">Tyr recombinase domain-containing protein</fullName>
    </recommendedName>
</protein>
<dbReference type="AlphaFoldDB" id="A0A1K0H527"/>
<dbReference type="InterPro" id="IPR052925">
    <property type="entry name" value="Phage_Integrase-like_Recomb"/>
</dbReference>
<accession>A0A1K0H527</accession>
<dbReference type="InterPro" id="IPR013762">
    <property type="entry name" value="Integrase-like_cat_sf"/>
</dbReference>
<dbReference type="GO" id="GO:0015074">
    <property type="term" value="P:DNA integration"/>
    <property type="evidence" value="ECO:0007669"/>
    <property type="project" value="InterPro"/>
</dbReference>
<evidence type="ECO:0000256" key="1">
    <source>
        <dbReference type="ARBA" id="ARBA00023172"/>
    </source>
</evidence>
<keyword evidence="1" id="KW-0233">DNA recombination</keyword>
<dbReference type="PANTHER" id="PTHR34605:SF3">
    <property type="entry name" value="P CELL-TYPE AGGLUTINATION PROTEIN MAP4-LIKE-RELATED"/>
    <property type="match status" value="1"/>
</dbReference>
<proteinExistence type="predicted"/>
<evidence type="ECO:0000313" key="2">
    <source>
        <dbReference type="EMBL" id="SAM62846.1"/>
    </source>
</evidence>